<sequence>MEQLLLQLMNELRAFRTEVNERLTQLENGLQQVNGRLDHVETNLQQVNGRLDHVETNLQQVNERLDHVETELKEVKQGQAEMKELLKHHTTLTIETFTNMKKEIRTITNDMQADVNLLFREVEAVKRQVNKVEQRFAN</sequence>
<dbReference type="SUPFAM" id="SSF57997">
    <property type="entry name" value="Tropomyosin"/>
    <property type="match status" value="1"/>
</dbReference>
<accession>A0A160F7G1</accession>
<dbReference type="KEGG" id="aamy:GFC30_397"/>
<dbReference type="RefSeq" id="WP_066322665.1">
    <property type="nucleotide sequence ID" value="NZ_CP015438.1"/>
</dbReference>
<reference evidence="2 3" key="1">
    <citation type="journal article" date="2006" name="Syst. Appl. Microbiol.">
        <title>Anoxybacillus amylolyticus sp. nov., a thermophilic amylase producing bacterium isolated from Mount Rittmann (Antarctica).</title>
        <authorList>
            <person name="Poli A."/>
            <person name="Esposito E."/>
            <person name="Lama L."/>
            <person name="Orlando P."/>
            <person name="Nicolaus G."/>
            <person name="de Appolonia F."/>
            <person name="Gambacorta A."/>
            <person name="Nicolaus B."/>
        </authorList>
    </citation>
    <scope>NUCLEOTIDE SEQUENCE [LARGE SCALE GENOMIC DNA]</scope>
    <source>
        <strain evidence="2 3">DSM 15939</strain>
    </source>
</reference>
<dbReference type="PATRIC" id="fig|294699.3.peg.382"/>
<evidence type="ECO:0000313" key="3">
    <source>
        <dbReference type="Proteomes" id="UP000076865"/>
    </source>
</evidence>
<evidence type="ECO:0000256" key="1">
    <source>
        <dbReference type="SAM" id="Coils"/>
    </source>
</evidence>
<feature type="coiled-coil region" evidence="1">
    <location>
        <begin position="16"/>
        <end position="78"/>
    </location>
</feature>
<gene>
    <name evidence="2" type="ORF">GFC30_397</name>
</gene>
<dbReference type="Gene3D" id="1.20.1260.80">
    <property type="match status" value="1"/>
</dbReference>
<keyword evidence="1" id="KW-0175">Coiled coil</keyword>
<proteinExistence type="predicted"/>
<organism evidence="2 3">
    <name type="scientific">Anoxybacteroides amylolyticum</name>
    <dbReference type="NCBI Taxonomy" id="294699"/>
    <lineage>
        <taxon>Bacteria</taxon>
        <taxon>Bacillati</taxon>
        <taxon>Bacillota</taxon>
        <taxon>Bacilli</taxon>
        <taxon>Bacillales</taxon>
        <taxon>Anoxybacillaceae</taxon>
        <taxon>Anoxybacteroides</taxon>
    </lineage>
</organism>
<dbReference type="Proteomes" id="UP000076865">
    <property type="component" value="Chromosome"/>
</dbReference>
<keyword evidence="3" id="KW-1185">Reference proteome</keyword>
<protein>
    <submittedName>
        <fullName evidence="2">Uncharacterized protein</fullName>
    </submittedName>
</protein>
<name>A0A160F7G1_9BACL</name>
<dbReference type="AlphaFoldDB" id="A0A160F7G1"/>
<dbReference type="EMBL" id="CP015438">
    <property type="protein sequence ID" value="ANB62055.1"/>
    <property type="molecule type" value="Genomic_DNA"/>
</dbReference>
<dbReference type="OrthoDB" id="2853114at2"/>
<evidence type="ECO:0000313" key="2">
    <source>
        <dbReference type="EMBL" id="ANB62055.1"/>
    </source>
</evidence>